<dbReference type="Pfam" id="PF02671">
    <property type="entry name" value="PAH"/>
    <property type="match status" value="3"/>
</dbReference>
<feature type="compositionally biased region" description="Polar residues" evidence="8">
    <location>
        <begin position="306"/>
        <end position="316"/>
    </location>
</feature>
<sequence length="1664" mass="179566">METGDSRTPAKAPPVSAAQQQQQLATAAQRGMSGVPSGAGSSTPTTPMHRYSATNQLPPIQSPMSPKAEPSSASAGMRPYMPPMAQNSPPATSSRLPSAPHSARSAPGYSRGSLSAHSQSSFPGGQTLPPNSSSSGSTPLPPIAGGYGRSPSFTSATATSSIPPIKSQPTQTIPHTTTSPLSAPTTSAATVHEEALAAAAPATFASPTPGQASMQRMHPSSIASPNARPALHSQQPMQSPHQNTASVPPPKQSASSPKLHRAVSAQNTPVPPHAQQSPRQTANPAQVSSAGTAPGATFTTTPKTSLSGGQSSSMATTAVPPLGPGQSMGTVGRPAAVASGPSQAAGLAISGAQNGRSTTAVASNASAPTTNGVSEPTRQPAQADASGRPLNVSDALSYLDMVKSQFQDRPEVYNQFLEIMKDFKSHTIDTPGVIERVSRLFYGSPSLIQGFNTFLPPGYRIECSDDPAEGVRVTTPSGSIIPDMHRRTSGAAAGAGGVRQQSPPAASSAASINGQRGSYTSQQTPTHQSQYATRRSGPGGLPNSQIMSPPPSQAPVASAAPPISSQDAYAGSGQAPIASAASAAAAMDARSPGAMRSPSIGASQRSRQVPVEFNHAITYVNKIKMRFAAEPDRYKEFLEILQTYQKESRPIQEVYAQVQHLFSSAPDLLDEFKQFLPDTSEQGAANMAGLTSPGAAYAHAGSTSGASAMNDAVAGGRLPPVGNFAPAGTAGHGGDSYSGQGSGGQAMGMGYDGKGTTPTSSRKRRGVMGSGSQASGPGSAKRRSKGRGEGESVYGQGVAALQAAANPATATPDELAFFERVKRFIGQPNAYNEFLKLLNLYNQQVLDPKTLVERAESFIGDDRELFGWFKQFVGYDEQQHELDDARSGDEAVVDAVAGPEYGAYVPPEEVAKTLRPPRPKVNLAQCKSYGPSYRLLPDASTQAKCSGRDAMCFEVLNDRWASHPTWASEDTEFVHHKKNQYEEAMFRSEEDRHEMDIEIDTNLSVIRQLTPIAQQIEQMDPEQQANLTLPENFLGMSEALPRRALRKVYDSNRALEIIKAMHTHPATAIPIVLKRLKQKDEEWRRQRREFGKIWRENDSKNYYRALDHQGLTFKSADRKNISPKHLITEIETRRREQQSAAAAAVADDGSGARNLSHKVASALRHRYQLEFQFMEGSVIADVINAILAHVGRQNSQFASSEKEQMERFFHELFGGLMGIESPEFVSLGAGGAGSDSSDDAEKDTPNPTAPASEATNGIPTNGTKSDVDMAEASAPESAMDVDAKPQETALANGTPASPQTDGGSKPSTPGLISSRSWIQIGSAGRDSSLPSSISTSTTKNVSRAFYTNSNYYVFLRLFQILYERFNRLRELGPECQDKVIQAHQAQSVATKLGMRQQVDVLKSYDLERTDYYTIFLELVDQFLQGQLESSSFDEAMRVMYGINAYRILTVDKVVQAISKSLQTLVSDSRCIDILELFSTLPPVHEQSPLRSHIAYRMKVEALVGADEHVFRVDYLYDSQTMTIQLLRREDITLDQAVTEEERWAYYVDSYVLFEPTEGVIHQQHMDRPRPYLRRHLHADECDYAISSRSNLEIKIAVNTYKLCFLTGTEDIYANHSRRAQMQKAKGACDEAWNERALKWREWVHKEHEQHEPEEGANSLEEWWK</sequence>
<dbReference type="Gene3D" id="1.20.1160.11">
    <property type="entry name" value="Paired amphipathic helix"/>
    <property type="match status" value="3"/>
</dbReference>
<feature type="compositionally biased region" description="Polar residues" evidence="8">
    <location>
        <begin position="512"/>
        <end position="533"/>
    </location>
</feature>
<feature type="region of interest" description="Disordered" evidence="8">
    <location>
        <begin position="1226"/>
        <end position="1312"/>
    </location>
</feature>
<dbReference type="FunFam" id="1.20.1160.11:FF:000003">
    <property type="entry name" value="Paired amphipathic helix SIN3-like protein"/>
    <property type="match status" value="1"/>
</dbReference>
<protein>
    <recommendedName>
        <fullName evidence="9">Histone deacetylase interacting domain-containing protein</fullName>
    </recommendedName>
</protein>
<dbReference type="PROSITE" id="PS51477">
    <property type="entry name" value="PAH"/>
    <property type="match status" value="3"/>
</dbReference>
<evidence type="ECO:0000256" key="1">
    <source>
        <dbReference type="ARBA" id="ARBA00004123"/>
    </source>
</evidence>
<dbReference type="EMBL" id="JANBUW010000064">
    <property type="protein sequence ID" value="KAJ2849688.1"/>
    <property type="molecule type" value="Genomic_DNA"/>
</dbReference>
<dbReference type="GO" id="GO:0003714">
    <property type="term" value="F:transcription corepressor activity"/>
    <property type="evidence" value="ECO:0007669"/>
    <property type="project" value="InterPro"/>
</dbReference>
<evidence type="ECO:0000256" key="3">
    <source>
        <dbReference type="ARBA" id="ARBA00022737"/>
    </source>
</evidence>
<keyword evidence="3" id="KW-0677">Repeat</keyword>
<evidence type="ECO:0000313" key="10">
    <source>
        <dbReference type="EMBL" id="KAJ2849688.1"/>
    </source>
</evidence>
<feature type="compositionally biased region" description="Low complexity" evidence="8">
    <location>
        <begin position="9"/>
        <end position="29"/>
    </location>
</feature>
<keyword evidence="6 7" id="KW-0539">Nucleus</keyword>
<evidence type="ECO:0000256" key="6">
    <source>
        <dbReference type="ARBA" id="ARBA00023242"/>
    </source>
</evidence>
<dbReference type="GO" id="GO:0000122">
    <property type="term" value="P:negative regulation of transcription by RNA polymerase II"/>
    <property type="evidence" value="ECO:0007669"/>
    <property type="project" value="TreeGrafter"/>
</dbReference>
<dbReference type="OrthoDB" id="10265969at2759"/>
<evidence type="ECO:0000313" key="11">
    <source>
        <dbReference type="Proteomes" id="UP001139887"/>
    </source>
</evidence>
<organism evidence="10 11">
    <name type="scientific">Coemansia brasiliensis</name>
    <dbReference type="NCBI Taxonomy" id="2650707"/>
    <lineage>
        <taxon>Eukaryota</taxon>
        <taxon>Fungi</taxon>
        <taxon>Fungi incertae sedis</taxon>
        <taxon>Zoopagomycota</taxon>
        <taxon>Kickxellomycotina</taxon>
        <taxon>Kickxellomycetes</taxon>
        <taxon>Kickxellales</taxon>
        <taxon>Kickxellaceae</taxon>
        <taxon>Coemansia</taxon>
    </lineage>
</organism>
<feature type="region of interest" description="Disordered" evidence="8">
    <location>
        <begin position="724"/>
        <end position="792"/>
    </location>
</feature>
<dbReference type="SMART" id="SM00761">
    <property type="entry name" value="HDAC_interact"/>
    <property type="match status" value="1"/>
</dbReference>
<dbReference type="InterPro" id="IPR003822">
    <property type="entry name" value="PAH"/>
</dbReference>
<comment type="subcellular location">
    <subcellularLocation>
        <location evidence="1 7">Nucleus</location>
    </subcellularLocation>
</comment>
<feature type="compositionally biased region" description="Polar residues" evidence="8">
    <location>
        <begin position="1289"/>
        <end position="1312"/>
    </location>
</feature>
<feature type="compositionally biased region" description="Low complexity" evidence="8">
    <location>
        <begin position="174"/>
        <end position="209"/>
    </location>
</feature>
<evidence type="ECO:0000256" key="5">
    <source>
        <dbReference type="ARBA" id="ARBA00023163"/>
    </source>
</evidence>
<dbReference type="InterPro" id="IPR031693">
    <property type="entry name" value="Sin3_C"/>
</dbReference>
<name>A0A9W8I9L6_9FUNG</name>
<gene>
    <name evidence="10" type="ORF">IWW36_002455</name>
</gene>
<feature type="compositionally biased region" description="Polar residues" evidence="8">
    <location>
        <begin position="112"/>
        <end position="138"/>
    </location>
</feature>
<accession>A0A9W8I9L6</accession>
<feature type="region of interest" description="Disordered" evidence="8">
    <location>
        <begin position="466"/>
        <end position="571"/>
    </location>
</feature>
<keyword evidence="11" id="KW-1185">Reference proteome</keyword>
<feature type="compositionally biased region" description="Low complexity" evidence="8">
    <location>
        <begin position="150"/>
        <end position="165"/>
    </location>
</feature>
<feature type="compositionally biased region" description="Low complexity" evidence="8">
    <location>
        <begin position="288"/>
        <end position="305"/>
    </location>
</feature>
<evidence type="ECO:0000256" key="7">
    <source>
        <dbReference type="PROSITE-ProRule" id="PRU00810"/>
    </source>
</evidence>
<keyword evidence="4" id="KW-0805">Transcription regulation</keyword>
<feature type="region of interest" description="Disordered" evidence="8">
    <location>
        <begin position="1"/>
        <end position="338"/>
    </location>
</feature>
<feature type="compositionally biased region" description="Polar residues" evidence="8">
    <location>
        <begin position="358"/>
        <end position="380"/>
    </location>
</feature>
<dbReference type="FunFam" id="1.20.1160.11:FF:000002">
    <property type="entry name" value="Paired amphipathic helix protein SIN3"/>
    <property type="match status" value="1"/>
</dbReference>
<dbReference type="SUPFAM" id="SSF47762">
    <property type="entry name" value="PAH2 domain"/>
    <property type="match status" value="3"/>
</dbReference>
<feature type="compositionally biased region" description="Gly residues" evidence="8">
    <location>
        <begin position="730"/>
        <end position="753"/>
    </location>
</feature>
<reference evidence="10" key="1">
    <citation type="submission" date="2022-07" db="EMBL/GenBank/DDBJ databases">
        <title>Phylogenomic reconstructions and comparative analyses of Kickxellomycotina fungi.</title>
        <authorList>
            <person name="Reynolds N.K."/>
            <person name="Stajich J.E."/>
            <person name="Barry K."/>
            <person name="Grigoriev I.V."/>
            <person name="Crous P."/>
            <person name="Smith M.E."/>
        </authorList>
    </citation>
    <scope>NUCLEOTIDE SEQUENCE</scope>
    <source>
        <strain evidence="10">NRRL 1566</strain>
    </source>
</reference>
<feature type="compositionally biased region" description="Polar residues" evidence="8">
    <location>
        <begin position="85"/>
        <end position="96"/>
    </location>
</feature>
<keyword evidence="2" id="KW-0678">Repressor</keyword>
<evidence type="ECO:0000259" key="9">
    <source>
        <dbReference type="SMART" id="SM00761"/>
    </source>
</evidence>
<keyword evidence="5" id="KW-0804">Transcription</keyword>
<evidence type="ECO:0000256" key="2">
    <source>
        <dbReference type="ARBA" id="ARBA00022491"/>
    </source>
</evidence>
<proteinExistence type="predicted"/>
<dbReference type="Proteomes" id="UP001139887">
    <property type="component" value="Unassembled WGS sequence"/>
</dbReference>
<feature type="compositionally biased region" description="Polar residues" evidence="8">
    <location>
        <begin position="232"/>
        <end position="256"/>
    </location>
</feature>
<dbReference type="PANTHER" id="PTHR12346:SF0">
    <property type="entry name" value="SIN3A, ISOFORM G"/>
    <property type="match status" value="1"/>
</dbReference>
<feature type="compositionally biased region" description="Low complexity" evidence="8">
    <location>
        <begin position="770"/>
        <end position="779"/>
    </location>
</feature>
<feature type="compositionally biased region" description="Polar residues" evidence="8">
    <location>
        <begin position="1253"/>
        <end position="1264"/>
    </location>
</feature>
<dbReference type="PANTHER" id="PTHR12346">
    <property type="entry name" value="SIN3B-RELATED"/>
    <property type="match status" value="1"/>
</dbReference>
<dbReference type="GO" id="GO:0010628">
    <property type="term" value="P:positive regulation of gene expression"/>
    <property type="evidence" value="ECO:0007669"/>
    <property type="project" value="UniProtKB-ARBA"/>
</dbReference>
<dbReference type="InterPro" id="IPR013194">
    <property type="entry name" value="HDAC_interact_dom"/>
</dbReference>
<feature type="compositionally biased region" description="Polar residues" evidence="8">
    <location>
        <begin position="39"/>
        <end position="64"/>
    </location>
</feature>
<feature type="compositionally biased region" description="Polar residues" evidence="8">
    <location>
        <begin position="264"/>
        <end position="287"/>
    </location>
</feature>
<evidence type="ECO:0000256" key="4">
    <source>
        <dbReference type="ARBA" id="ARBA00023015"/>
    </source>
</evidence>
<dbReference type="Pfam" id="PF16879">
    <property type="entry name" value="Sin3a_C"/>
    <property type="match status" value="1"/>
</dbReference>
<dbReference type="FunFam" id="1.20.1160.11:FF:000001">
    <property type="entry name" value="Paired amphipathic helix protein Sin3"/>
    <property type="match status" value="1"/>
</dbReference>
<evidence type="ECO:0000256" key="8">
    <source>
        <dbReference type="SAM" id="MobiDB-lite"/>
    </source>
</evidence>
<comment type="caution">
    <text evidence="10">The sequence shown here is derived from an EMBL/GenBank/DDBJ whole genome shotgun (WGS) entry which is preliminary data.</text>
</comment>
<dbReference type="InterPro" id="IPR039774">
    <property type="entry name" value="Sin3-like"/>
</dbReference>
<dbReference type="GO" id="GO:0033698">
    <property type="term" value="C:Rpd3L complex"/>
    <property type="evidence" value="ECO:0007669"/>
    <property type="project" value="UniProtKB-ARBA"/>
</dbReference>
<feature type="compositionally biased region" description="Low complexity" evidence="8">
    <location>
        <begin position="502"/>
        <end position="511"/>
    </location>
</feature>
<feature type="domain" description="Histone deacetylase interacting" evidence="9">
    <location>
        <begin position="925"/>
        <end position="1026"/>
    </location>
</feature>
<dbReference type="InterPro" id="IPR036600">
    <property type="entry name" value="PAH_sf"/>
</dbReference>
<feature type="region of interest" description="Disordered" evidence="8">
    <location>
        <begin position="358"/>
        <end position="389"/>
    </location>
</feature>
<feature type="compositionally biased region" description="Low complexity" evidence="8">
    <location>
        <begin position="554"/>
        <end position="571"/>
    </location>
</feature>
<dbReference type="Pfam" id="PF08295">
    <property type="entry name" value="Sin3_corepress"/>
    <property type="match status" value="1"/>
</dbReference>